<sequence>MLRSIFTFSALALTATAATAATASSYSAKPAAPTTERFITRDITWNCTEAACQGATQESRPLVLCQSLAKRAGRLESFAVDGRALAAAELDRCNASAKAQGSKALATQ</sequence>
<dbReference type="Pfam" id="PF26624">
    <property type="entry name" value="DUF8200"/>
    <property type="match status" value="1"/>
</dbReference>
<gene>
    <name evidence="2" type="ORF">GCM10022276_16370</name>
</gene>
<dbReference type="InterPro" id="IPR058067">
    <property type="entry name" value="CC_3452-like"/>
</dbReference>
<dbReference type="NCBIfam" id="NF047636">
    <property type="entry name" value="CC_3452_fam"/>
    <property type="match status" value="1"/>
</dbReference>
<organism evidence="2 3">
    <name type="scientific">Sphingomonas limnosediminicola</name>
    <dbReference type="NCBI Taxonomy" id="940133"/>
    <lineage>
        <taxon>Bacteria</taxon>
        <taxon>Pseudomonadati</taxon>
        <taxon>Pseudomonadota</taxon>
        <taxon>Alphaproteobacteria</taxon>
        <taxon>Sphingomonadales</taxon>
        <taxon>Sphingomonadaceae</taxon>
        <taxon>Sphingomonas</taxon>
    </lineage>
</organism>
<dbReference type="InterPro" id="IPR058513">
    <property type="entry name" value="DUF8200"/>
</dbReference>
<dbReference type="RefSeq" id="WP_344699186.1">
    <property type="nucleotide sequence ID" value="NZ_BAABBM010000001.1"/>
</dbReference>
<evidence type="ECO:0000313" key="3">
    <source>
        <dbReference type="Proteomes" id="UP001500827"/>
    </source>
</evidence>
<comment type="caution">
    <text evidence="2">The sequence shown here is derived from an EMBL/GenBank/DDBJ whole genome shotgun (WGS) entry which is preliminary data.</text>
</comment>
<feature type="signal peptide" evidence="1">
    <location>
        <begin position="1"/>
        <end position="20"/>
    </location>
</feature>
<feature type="chain" id="PRO_5045198387" description="Secreted protein" evidence="1">
    <location>
        <begin position="21"/>
        <end position="108"/>
    </location>
</feature>
<dbReference type="EMBL" id="BAABBM010000001">
    <property type="protein sequence ID" value="GAA3898103.1"/>
    <property type="molecule type" value="Genomic_DNA"/>
</dbReference>
<evidence type="ECO:0000313" key="2">
    <source>
        <dbReference type="EMBL" id="GAA3898103.1"/>
    </source>
</evidence>
<reference evidence="3" key="1">
    <citation type="journal article" date="2019" name="Int. J. Syst. Evol. Microbiol.">
        <title>The Global Catalogue of Microorganisms (GCM) 10K type strain sequencing project: providing services to taxonomists for standard genome sequencing and annotation.</title>
        <authorList>
            <consortium name="The Broad Institute Genomics Platform"/>
            <consortium name="The Broad Institute Genome Sequencing Center for Infectious Disease"/>
            <person name="Wu L."/>
            <person name="Ma J."/>
        </authorList>
    </citation>
    <scope>NUCLEOTIDE SEQUENCE [LARGE SCALE GENOMIC DNA]</scope>
    <source>
        <strain evidence="3">JCM 17543</strain>
    </source>
</reference>
<accession>A0ABP7LCN0</accession>
<proteinExistence type="predicted"/>
<evidence type="ECO:0000256" key="1">
    <source>
        <dbReference type="SAM" id="SignalP"/>
    </source>
</evidence>
<dbReference type="Proteomes" id="UP001500827">
    <property type="component" value="Unassembled WGS sequence"/>
</dbReference>
<evidence type="ECO:0008006" key="4">
    <source>
        <dbReference type="Google" id="ProtNLM"/>
    </source>
</evidence>
<name>A0ABP7LCN0_9SPHN</name>
<keyword evidence="3" id="KW-1185">Reference proteome</keyword>
<keyword evidence="1" id="KW-0732">Signal</keyword>
<protein>
    <recommendedName>
        <fullName evidence="4">Secreted protein</fullName>
    </recommendedName>
</protein>